<feature type="transmembrane region" description="Helical" evidence="6">
    <location>
        <begin position="295"/>
        <end position="315"/>
    </location>
</feature>
<keyword evidence="2 6" id="KW-0812">Transmembrane</keyword>
<dbReference type="Proteomes" id="UP001309876">
    <property type="component" value="Unassembled WGS sequence"/>
</dbReference>
<evidence type="ECO:0000313" key="8">
    <source>
        <dbReference type="EMBL" id="KAK5091526.1"/>
    </source>
</evidence>
<dbReference type="GO" id="GO:0005886">
    <property type="term" value="C:plasma membrane"/>
    <property type="evidence" value="ECO:0007669"/>
    <property type="project" value="InterPro"/>
</dbReference>
<dbReference type="GO" id="GO:0030007">
    <property type="term" value="P:intracellular potassium ion homeostasis"/>
    <property type="evidence" value="ECO:0007669"/>
    <property type="project" value="TreeGrafter"/>
</dbReference>
<keyword evidence="4 6" id="KW-0472">Membrane</keyword>
<feature type="transmembrane region" description="Helical" evidence="6">
    <location>
        <begin position="405"/>
        <end position="431"/>
    </location>
</feature>
<proteinExistence type="predicted"/>
<feature type="transmembrane region" description="Helical" evidence="6">
    <location>
        <begin position="208"/>
        <end position="230"/>
    </location>
</feature>
<dbReference type="PANTHER" id="PTHR31382:SF2">
    <property type="entry name" value="CATION_H+ EXCHANGER DOMAIN-CONTAINING PROTEIN"/>
    <property type="match status" value="1"/>
</dbReference>
<feature type="transmembrane region" description="Helical" evidence="6">
    <location>
        <begin position="14"/>
        <end position="32"/>
    </location>
</feature>
<dbReference type="Gene3D" id="6.10.140.1330">
    <property type="match status" value="1"/>
</dbReference>
<keyword evidence="9" id="KW-1185">Reference proteome</keyword>
<dbReference type="InterPro" id="IPR004712">
    <property type="entry name" value="Na+/H+_antiporter_fungi"/>
</dbReference>
<feature type="transmembrane region" description="Helical" evidence="6">
    <location>
        <begin position="128"/>
        <end position="147"/>
    </location>
</feature>
<feature type="transmembrane region" description="Helical" evidence="6">
    <location>
        <begin position="321"/>
        <end position="337"/>
    </location>
</feature>
<name>A0AAN7TIT5_9EURO</name>
<evidence type="ECO:0000256" key="6">
    <source>
        <dbReference type="SAM" id="Phobius"/>
    </source>
</evidence>
<dbReference type="Pfam" id="PF00999">
    <property type="entry name" value="Na_H_Exchanger"/>
    <property type="match status" value="1"/>
</dbReference>
<keyword evidence="3 6" id="KW-1133">Transmembrane helix</keyword>
<dbReference type="GO" id="GO:0120029">
    <property type="term" value="P:proton export across plasma membrane"/>
    <property type="evidence" value="ECO:0007669"/>
    <property type="project" value="InterPro"/>
</dbReference>
<evidence type="ECO:0000313" key="9">
    <source>
        <dbReference type="Proteomes" id="UP001309876"/>
    </source>
</evidence>
<feature type="compositionally biased region" description="Acidic residues" evidence="5">
    <location>
        <begin position="456"/>
        <end position="477"/>
    </location>
</feature>
<accession>A0AAN7TIT5</accession>
<dbReference type="AlphaFoldDB" id="A0AAN7TIT5"/>
<dbReference type="PANTHER" id="PTHR31382">
    <property type="entry name" value="NA(+)/H(+) ANTIPORTER"/>
    <property type="match status" value="1"/>
</dbReference>
<sequence length="487" mass="53615">MGSIPDLEPSGTHLTYLVLSFFLILYALFSELIRNRLHLSEPPLATLSGIAFGPLAVDIFGSAEWRFQDNITQEMARVITGVQVFAVGLDLPSAYVKKHWKGIAVLLGPNMIFGWCVSAVLLKLVLSLQWTTAFIIAATLTPTDPVLSASVLGEAKFSMRVPKRLRHILAAESGCNDGTAFPFLYAAVLFVTQKTWADWSKQFFLDVILWQCTLGIVLGATIGVVANRSLRYSESQGYTQESTLFVFYFLLAIFSVGVGSTFGLDDFLVAFSSGTAFCWDGWFHEKTQRMKLPSIIDLLLNSSMFVYFGTIIPWTKYVDNLNGWRLLACTVLILLFRRIPSILALKRILPETKTWSEAFFAGHFGPMGVGAMFLAMEARGQLENDSSTPDPHPPTSGPHLEAIQALWPVVSFIVLGSIMVHGFSAAAMSVWGHLSRHPKRRASVPGGEDERLGGMADDESLMDEEEFNDSSSGEEEAVQGNGHIRVG</sequence>
<comment type="subcellular location">
    <subcellularLocation>
        <location evidence="1">Membrane</location>
        <topology evidence="1">Multi-pass membrane protein</topology>
    </subcellularLocation>
</comment>
<feature type="transmembrane region" description="Helical" evidence="6">
    <location>
        <begin position="168"/>
        <end position="188"/>
    </location>
</feature>
<dbReference type="GO" id="GO:0036376">
    <property type="term" value="P:sodium ion export across plasma membrane"/>
    <property type="evidence" value="ECO:0007669"/>
    <property type="project" value="InterPro"/>
</dbReference>
<feature type="transmembrane region" description="Helical" evidence="6">
    <location>
        <begin position="103"/>
        <end position="122"/>
    </location>
</feature>
<dbReference type="GO" id="GO:0042391">
    <property type="term" value="P:regulation of membrane potential"/>
    <property type="evidence" value="ECO:0007669"/>
    <property type="project" value="InterPro"/>
</dbReference>
<organism evidence="8 9">
    <name type="scientific">Lithohypha guttulata</name>
    <dbReference type="NCBI Taxonomy" id="1690604"/>
    <lineage>
        <taxon>Eukaryota</taxon>
        <taxon>Fungi</taxon>
        <taxon>Dikarya</taxon>
        <taxon>Ascomycota</taxon>
        <taxon>Pezizomycotina</taxon>
        <taxon>Eurotiomycetes</taxon>
        <taxon>Chaetothyriomycetidae</taxon>
        <taxon>Chaetothyriales</taxon>
        <taxon>Trichomeriaceae</taxon>
        <taxon>Lithohypha</taxon>
    </lineage>
</organism>
<comment type="caution">
    <text evidence="8">The sequence shown here is derived from an EMBL/GenBank/DDBJ whole genome shotgun (WGS) entry which is preliminary data.</text>
</comment>
<dbReference type="InterPro" id="IPR006153">
    <property type="entry name" value="Cation/H_exchanger_TM"/>
</dbReference>
<gene>
    <name evidence="8" type="ORF">LTR05_001711</name>
</gene>
<dbReference type="EMBL" id="JAVRRJ010000001">
    <property type="protein sequence ID" value="KAK5091526.1"/>
    <property type="molecule type" value="Genomic_DNA"/>
</dbReference>
<evidence type="ECO:0000256" key="1">
    <source>
        <dbReference type="ARBA" id="ARBA00004141"/>
    </source>
</evidence>
<feature type="transmembrane region" description="Helical" evidence="6">
    <location>
        <begin position="242"/>
        <end position="261"/>
    </location>
</feature>
<evidence type="ECO:0000256" key="3">
    <source>
        <dbReference type="ARBA" id="ARBA00022989"/>
    </source>
</evidence>
<evidence type="ECO:0000259" key="7">
    <source>
        <dbReference type="Pfam" id="PF00999"/>
    </source>
</evidence>
<protein>
    <recommendedName>
        <fullName evidence="7">Cation/H+ exchanger transmembrane domain-containing protein</fullName>
    </recommendedName>
</protein>
<feature type="region of interest" description="Disordered" evidence="5">
    <location>
        <begin position="437"/>
        <end position="487"/>
    </location>
</feature>
<reference evidence="8 9" key="1">
    <citation type="submission" date="2023-08" db="EMBL/GenBank/DDBJ databases">
        <title>Black Yeasts Isolated from many extreme environments.</title>
        <authorList>
            <person name="Coleine C."/>
            <person name="Stajich J.E."/>
            <person name="Selbmann L."/>
        </authorList>
    </citation>
    <scope>NUCLEOTIDE SEQUENCE [LARGE SCALE GENOMIC DNA]</scope>
    <source>
        <strain evidence="8 9">CCFEE 5910</strain>
    </source>
</reference>
<dbReference type="GO" id="GO:0015385">
    <property type="term" value="F:sodium:proton antiporter activity"/>
    <property type="evidence" value="ECO:0007669"/>
    <property type="project" value="InterPro"/>
</dbReference>
<evidence type="ECO:0000256" key="5">
    <source>
        <dbReference type="SAM" id="MobiDB-lite"/>
    </source>
</evidence>
<feature type="domain" description="Cation/H+ exchanger transmembrane" evidence="7">
    <location>
        <begin position="25"/>
        <end position="429"/>
    </location>
</feature>
<evidence type="ECO:0000256" key="4">
    <source>
        <dbReference type="ARBA" id="ARBA00023136"/>
    </source>
</evidence>
<evidence type="ECO:0000256" key="2">
    <source>
        <dbReference type="ARBA" id="ARBA00022692"/>
    </source>
</evidence>